<sequence length="159" mass="18176">MRSFKQEDLVDQIDKEYQQILKQTGTKVIWGKCSSDYHLGLYNSFLNEIKMCSGNNRSLYTAKSVLMHEIVHAHDHIILGANMRDKIQASCSEIKAYGLIDCGKFPSRIYDSQEECILTKLSFFPRGITKEQVLSLMSKCNSYARGKDITDNILIKLQS</sequence>
<name>A0AAW2YIT5_9EUKA</name>
<dbReference type="AlphaFoldDB" id="A0AAW2YIT5"/>
<protein>
    <recommendedName>
        <fullName evidence="1">Mitochondrial inner membrane protease ATP23</fullName>
        <ecNumber evidence="1">3.4.24.-</ecNumber>
    </recommendedName>
</protein>
<dbReference type="Pfam" id="PF09768">
    <property type="entry name" value="Peptidase_M76"/>
    <property type="match status" value="1"/>
</dbReference>
<evidence type="ECO:0000313" key="3">
    <source>
        <dbReference type="Proteomes" id="UP001431209"/>
    </source>
</evidence>
<evidence type="ECO:0000313" key="2">
    <source>
        <dbReference type="EMBL" id="KAL0476701.1"/>
    </source>
</evidence>
<keyword evidence="1" id="KW-0479">Metal-binding</keyword>
<accession>A0AAW2YIT5</accession>
<comment type="caution">
    <text evidence="2">The sequence shown here is derived from an EMBL/GenBank/DDBJ whole genome shotgun (WGS) entry which is preliminary data.</text>
</comment>
<gene>
    <name evidence="2" type="ORF">AKO1_006178</name>
</gene>
<keyword evidence="1" id="KW-0482">Metalloprotease</keyword>
<dbReference type="InterPro" id="IPR024079">
    <property type="entry name" value="MetalloPept_cat_dom_sf"/>
</dbReference>
<keyword evidence="3" id="KW-1185">Reference proteome</keyword>
<dbReference type="GO" id="GO:0004222">
    <property type="term" value="F:metalloendopeptidase activity"/>
    <property type="evidence" value="ECO:0007669"/>
    <property type="project" value="InterPro"/>
</dbReference>
<proteinExistence type="inferred from homology"/>
<dbReference type="EMBL" id="JAOPGA020000078">
    <property type="protein sequence ID" value="KAL0476701.1"/>
    <property type="molecule type" value="Genomic_DNA"/>
</dbReference>
<reference evidence="2 3" key="1">
    <citation type="submission" date="2024-03" db="EMBL/GenBank/DDBJ databases">
        <title>The Acrasis kona genome and developmental transcriptomes reveal deep origins of eukaryotic multicellular pathways.</title>
        <authorList>
            <person name="Sheikh S."/>
            <person name="Fu C.-J."/>
            <person name="Brown M.W."/>
            <person name="Baldauf S.L."/>
        </authorList>
    </citation>
    <scope>NUCLEOTIDE SEQUENCE [LARGE SCALE GENOMIC DNA]</scope>
    <source>
        <strain evidence="2 3">ATCC MYA-3509</strain>
    </source>
</reference>
<comment type="similarity">
    <text evidence="1">Belongs to the peptidase M76 family.</text>
</comment>
<evidence type="ECO:0000256" key="1">
    <source>
        <dbReference type="RuleBase" id="RU364057"/>
    </source>
</evidence>
<dbReference type="InterPro" id="IPR019165">
    <property type="entry name" value="Peptidase_M76_ATP23"/>
</dbReference>
<keyword evidence="1" id="KW-0645">Protease</keyword>
<dbReference type="Proteomes" id="UP001431209">
    <property type="component" value="Unassembled WGS sequence"/>
</dbReference>
<organism evidence="2 3">
    <name type="scientific">Acrasis kona</name>
    <dbReference type="NCBI Taxonomy" id="1008807"/>
    <lineage>
        <taxon>Eukaryota</taxon>
        <taxon>Discoba</taxon>
        <taxon>Heterolobosea</taxon>
        <taxon>Tetramitia</taxon>
        <taxon>Eutetramitia</taxon>
        <taxon>Acrasidae</taxon>
        <taxon>Acrasis</taxon>
    </lineage>
</organism>
<dbReference type="EC" id="3.4.24.-" evidence="1"/>
<dbReference type="GO" id="GO:0046872">
    <property type="term" value="F:metal ion binding"/>
    <property type="evidence" value="ECO:0007669"/>
    <property type="project" value="UniProtKB-KW"/>
</dbReference>
<dbReference type="GO" id="GO:0006508">
    <property type="term" value="P:proteolysis"/>
    <property type="evidence" value="ECO:0007669"/>
    <property type="project" value="UniProtKB-KW"/>
</dbReference>
<keyword evidence="1" id="KW-0378">Hydrolase</keyword>
<dbReference type="Gene3D" id="3.40.390.10">
    <property type="entry name" value="Collagenase (Catalytic Domain)"/>
    <property type="match status" value="1"/>
</dbReference>